<dbReference type="Proteomes" id="UP000094652">
    <property type="component" value="Chromosome"/>
</dbReference>
<sequence>MNEVVNNRCLSSCDLSRYDENVISLTLFGSYNTEFWIEGKSDIDILVLVKHKSFDLEYKIEEYYYPLISKFFQYNNIHFTFIALNDFDKVFADIYIDFKEKIIFDMNLHYDFLLYISKFNRINENLINLVRKDWESKYGVL</sequence>
<dbReference type="AlphaFoldDB" id="A0A1D7XK97"/>
<feature type="domain" description="Polymerase nucleotidyl transferase" evidence="1">
    <location>
        <begin position="18"/>
        <end position="98"/>
    </location>
</feature>
<dbReference type="STRING" id="394958.BGI42_08565"/>
<name>A0A1D7XK97_9CLOT</name>
<keyword evidence="3" id="KW-1185">Reference proteome</keyword>
<protein>
    <recommendedName>
        <fullName evidence="1">Polymerase nucleotidyl transferase domain-containing protein</fullName>
    </recommendedName>
</protein>
<accession>A0A1D7XK97</accession>
<evidence type="ECO:0000313" key="3">
    <source>
        <dbReference type="Proteomes" id="UP000094652"/>
    </source>
</evidence>
<gene>
    <name evidence="2" type="ORF">BGI42_08565</name>
</gene>
<dbReference type="GO" id="GO:0016779">
    <property type="term" value="F:nucleotidyltransferase activity"/>
    <property type="evidence" value="ECO:0007669"/>
    <property type="project" value="InterPro"/>
</dbReference>
<dbReference type="OrthoDB" id="1926603at2"/>
<organism evidence="2 3">
    <name type="scientific">Clostridium taeniosporum</name>
    <dbReference type="NCBI Taxonomy" id="394958"/>
    <lineage>
        <taxon>Bacteria</taxon>
        <taxon>Bacillati</taxon>
        <taxon>Bacillota</taxon>
        <taxon>Clostridia</taxon>
        <taxon>Eubacteriales</taxon>
        <taxon>Clostridiaceae</taxon>
        <taxon>Clostridium</taxon>
    </lineage>
</organism>
<proteinExistence type="predicted"/>
<dbReference type="InterPro" id="IPR002934">
    <property type="entry name" value="Polymerase_NTP_transf_dom"/>
</dbReference>
<evidence type="ECO:0000259" key="1">
    <source>
        <dbReference type="Pfam" id="PF01909"/>
    </source>
</evidence>
<dbReference type="SUPFAM" id="SSF81301">
    <property type="entry name" value="Nucleotidyltransferase"/>
    <property type="match status" value="1"/>
</dbReference>
<dbReference type="EMBL" id="CP017253">
    <property type="protein sequence ID" value="AOR23775.1"/>
    <property type="molecule type" value="Genomic_DNA"/>
</dbReference>
<dbReference type="Gene3D" id="3.30.460.10">
    <property type="entry name" value="Beta Polymerase, domain 2"/>
    <property type="match status" value="1"/>
</dbReference>
<reference evidence="3" key="1">
    <citation type="submission" date="2016-09" db="EMBL/GenBank/DDBJ databases">
        <title>Genomics of Clostridium taeniosporum, an organism which forms endospores with ribbon-like appendages.</title>
        <authorList>
            <person name="Walker J.R."/>
        </authorList>
    </citation>
    <scope>NUCLEOTIDE SEQUENCE [LARGE SCALE GENOMIC DNA]</scope>
    <source>
        <strain evidence="3">1/k</strain>
    </source>
</reference>
<dbReference type="KEGG" id="ctae:BGI42_08565"/>
<dbReference type="RefSeq" id="WP_069679923.1">
    <property type="nucleotide sequence ID" value="NZ_CP017253.2"/>
</dbReference>
<dbReference type="InterPro" id="IPR043519">
    <property type="entry name" value="NT_sf"/>
</dbReference>
<evidence type="ECO:0000313" key="2">
    <source>
        <dbReference type="EMBL" id="AOR23775.1"/>
    </source>
</evidence>
<dbReference type="Pfam" id="PF01909">
    <property type="entry name" value="NTP_transf_2"/>
    <property type="match status" value="1"/>
</dbReference>